<feature type="transmembrane region" description="Helical" evidence="8">
    <location>
        <begin position="28"/>
        <end position="54"/>
    </location>
</feature>
<reference evidence="10 12" key="2">
    <citation type="submission" date="2015-03" db="EMBL/GenBank/DDBJ databases">
        <authorList>
            <person name="Murphy D."/>
        </authorList>
    </citation>
    <scope>NUCLEOTIDE SEQUENCE [LARGE SCALE GENOMIC DNA]</scope>
    <source>
        <strain evidence="10 12">IP06005</strain>
    </source>
</reference>
<keyword evidence="11" id="KW-1185">Reference proteome</keyword>
<dbReference type="GO" id="GO:0009306">
    <property type="term" value="P:protein secretion"/>
    <property type="evidence" value="ECO:0007669"/>
    <property type="project" value="InterPro"/>
</dbReference>
<evidence type="ECO:0000256" key="7">
    <source>
        <dbReference type="ARBA" id="ARBA00023136"/>
    </source>
</evidence>
<comment type="subcellular location">
    <subcellularLocation>
        <location evidence="1">Cell membrane</location>
        <topology evidence="1">Multi-pass membrane protein</topology>
    </subcellularLocation>
</comment>
<dbReference type="STRING" id="1453495.AT01_1834"/>
<feature type="transmembrane region" description="Helical" evidence="8">
    <location>
        <begin position="174"/>
        <end position="203"/>
    </location>
</feature>
<evidence type="ECO:0000256" key="4">
    <source>
        <dbReference type="ARBA" id="ARBA00022692"/>
    </source>
</evidence>
<dbReference type="PRINTS" id="PR00950">
    <property type="entry name" value="TYPE3IMSPROT"/>
</dbReference>
<dbReference type="AlphaFoldDB" id="A0A0T9UP58"/>
<dbReference type="EMBL" id="CQEJ01000023">
    <property type="protein sequence ID" value="CNL58122.1"/>
    <property type="molecule type" value="Genomic_DNA"/>
</dbReference>
<accession>A0A0T9UP58</accession>
<evidence type="ECO:0000313" key="11">
    <source>
        <dbReference type="Proteomes" id="UP000038647"/>
    </source>
</evidence>
<dbReference type="InterPro" id="IPR006135">
    <property type="entry name" value="T3SS_substrate_exporter"/>
</dbReference>
<keyword evidence="3" id="KW-1003">Cell membrane</keyword>
<protein>
    <submittedName>
        <fullName evidence="10">Surface presentation of antigens protein SpaS</fullName>
    </submittedName>
</protein>
<evidence type="ECO:0000256" key="6">
    <source>
        <dbReference type="ARBA" id="ARBA00023026"/>
    </source>
</evidence>
<dbReference type="InterPro" id="IPR029025">
    <property type="entry name" value="T3SS_substrate_exporter_C"/>
</dbReference>
<name>A0A0T9UP58_YERAL</name>
<evidence type="ECO:0000256" key="1">
    <source>
        <dbReference type="ARBA" id="ARBA00004651"/>
    </source>
</evidence>
<dbReference type="EMBL" id="CQEH01000020">
    <property type="protein sequence ID" value="CNL54534.1"/>
    <property type="molecule type" value="Genomic_DNA"/>
</dbReference>
<keyword evidence="7 8" id="KW-0472">Membrane</keyword>
<dbReference type="PANTHER" id="PTHR30531:SF14">
    <property type="entry name" value="SURFACE PRESENTATION OF ANTIGENS PROTEIN SPAS"/>
    <property type="match status" value="1"/>
</dbReference>
<comment type="similarity">
    <text evidence="2">Belongs to the type III secretion exporter family.</text>
</comment>
<evidence type="ECO:0000313" key="12">
    <source>
        <dbReference type="Proteomes" id="UP000041595"/>
    </source>
</evidence>
<dbReference type="Gene3D" id="6.10.250.2080">
    <property type="match status" value="1"/>
</dbReference>
<dbReference type="eggNOG" id="COG4792">
    <property type="taxonomic scope" value="Bacteria"/>
</dbReference>
<evidence type="ECO:0000256" key="8">
    <source>
        <dbReference type="SAM" id="Phobius"/>
    </source>
</evidence>
<organism evidence="10 12">
    <name type="scientific">Yersinia aldovae</name>
    <dbReference type="NCBI Taxonomy" id="29483"/>
    <lineage>
        <taxon>Bacteria</taxon>
        <taxon>Pseudomonadati</taxon>
        <taxon>Pseudomonadota</taxon>
        <taxon>Gammaproteobacteria</taxon>
        <taxon>Enterobacterales</taxon>
        <taxon>Yersiniaceae</taxon>
        <taxon>Yersinia</taxon>
    </lineage>
</organism>
<dbReference type="Gene3D" id="3.40.1690.10">
    <property type="entry name" value="secretion proteins EscU"/>
    <property type="match status" value="1"/>
</dbReference>
<evidence type="ECO:0000256" key="5">
    <source>
        <dbReference type="ARBA" id="ARBA00022989"/>
    </source>
</evidence>
<dbReference type="RefSeq" id="WP_049596215.1">
    <property type="nucleotide sequence ID" value="NZ_CABHQE010000008.1"/>
</dbReference>
<dbReference type="NCBIfam" id="NF006017">
    <property type="entry name" value="PRK08156.1"/>
    <property type="match status" value="1"/>
</dbReference>
<evidence type="ECO:0000256" key="2">
    <source>
        <dbReference type="ARBA" id="ARBA00010690"/>
    </source>
</evidence>
<keyword evidence="4 8" id="KW-0812">Transmembrane</keyword>
<evidence type="ECO:0000256" key="3">
    <source>
        <dbReference type="ARBA" id="ARBA00022475"/>
    </source>
</evidence>
<dbReference type="OrthoDB" id="9807950at2"/>
<sequence length="374" mass="41811">MAEKTEKPTDKKIRDSAKKGQSFKSKDMVAAVVLVAGAFAVSGFSSLMGLGSLLQKILLSPSAIGVEALLDKLYSLFLLAVVPVLLACFLPGAIISLLQSRFRLATEALKIDFSHLNPISGFKKIFSLRSLKELVKAFLYLLVFGASAALFFIFWRQEIFMLYRTTINGMIGQWGHLCITFIIVFLAVALLILLIDTLTEFFLFMKDLKMEKQEVKKEHKDNDGDPHIKSARRGLHQELLSEEVKANVRDSTFIMANPTHIAMAIYFNTDIAPLPFIMMKTKGLQAKAVVAYAESQGVPVVRDIPLARQLWRHYRKDSFIDEQGLDDVMHVINWLIRVELEKMGIDVDAALELLEENSAASKQAQQETNGSTPS</sequence>
<dbReference type="SUPFAM" id="SSF160544">
    <property type="entry name" value="EscU C-terminal domain-like"/>
    <property type="match status" value="1"/>
</dbReference>
<feature type="transmembrane region" description="Helical" evidence="8">
    <location>
        <begin position="74"/>
        <end position="98"/>
    </location>
</feature>
<dbReference type="GO" id="GO:0005886">
    <property type="term" value="C:plasma membrane"/>
    <property type="evidence" value="ECO:0007669"/>
    <property type="project" value="UniProtKB-SubCell"/>
</dbReference>
<gene>
    <name evidence="10" type="primary">ysaU</name>
    <name evidence="10" type="ORF">ERS137965_03432</name>
    <name evidence="9" type="ORF">ERS137966_03535</name>
</gene>
<dbReference type="PANTHER" id="PTHR30531">
    <property type="entry name" value="FLAGELLAR BIOSYNTHETIC PROTEIN FLHB"/>
    <property type="match status" value="1"/>
</dbReference>
<dbReference type="NCBIfam" id="TIGR01404">
    <property type="entry name" value="FlhB_rel_III"/>
    <property type="match status" value="1"/>
</dbReference>
<dbReference type="Pfam" id="PF01312">
    <property type="entry name" value="Bac_export_2"/>
    <property type="match status" value="1"/>
</dbReference>
<keyword evidence="5 8" id="KW-1133">Transmembrane helix</keyword>
<evidence type="ECO:0000313" key="10">
    <source>
        <dbReference type="EMBL" id="CNL58122.1"/>
    </source>
</evidence>
<keyword evidence="6" id="KW-0843">Virulence</keyword>
<proteinExistence type="inferred from homology"/>
<dbReference type="Proteomes" id="UP000038647">
    <property type="component" value="Unassembled WGS sequence"/>
</dbReference>
<dbReference type="InterPro" id="IPR006307">
    <property type="entry name" value="BsaZ-like"/>
</dbReference>
<evidence type="ECO:0000313" key="9">
    <source>
        <dbReference type="EMBL" id="CNL54534.1"/>
    </source>
</evidence>
<dbReference type="Proteomes" id="UP000041595">
    <property type="component" value="Unassembled WGS sequence"/>
</dbReference>
<reference evidence="9 11" key="1">
    <citation type="submission" date="2015-03" db="EMBL/GenBank/DDBJ databases">
        <authorList>
            <consortium name="Pathogen Informatics"/>
            <person name="Murphy D."/>
        </authorList>
    </citation>
    <scope>NUCLEOTIDE SEQUENCE [LARGE SCALE GENOMIC DNA]</scope>
    <source>
        <strain evidence="9 11">IP08791</strain>
    </source>
</reference>
<feature type="transmembrane region" description="Helical" evidence="8">
    <location>
        <begin position="134"/>
        <end position="154"/>
    </location>
</feature>
<dbReference type="eggNOG" id="COG1377">
    <property type="taxonomic scope" value="Bacteria"/>
</dbReference>